<evidence type="ECO:0000313" key="10">
    <source>
        <dbReference type="EMBL" id="MFK2855020.1"/>
    </source>
</evidence>
<proteinExistence type="predicted"/>
<evidence type="ECO:0000259" key="8">
    <source>
        <dbReference type="PROSITE" id="PS50110"/>
    </source>
</evidence>
<keyword evidence="3" id="KW-0805">Transcription regulation</keyword>
<reference evidence="10 11" key="1">
    <citation type="submission" date="2020-10" db="EMBL/GenBank/DDBJ databases">
        <title>Phylogeny of dyella-like bacteria.</title>
        <authorList>
            <person name="Fu J."/>
        </authorList>
    </citation>
    <scope>NUCLEOTIDE SEQUENCE [LARGE SCALE GENOMIC DNA]</scope>
    <source>
        <strain evidence="10 11">DHG40</strain>
    </source>
</reference>
<keyword evidence="11" id="KW-1185">Reference proteome</keyword>
<dbReference type="InterPro" id="IPR016032">
    <property type="entry name" value="Sig_transdc_resp-reg_C-effctor"/>
</dbReference>
<dbReference type="InterPro" id="IPR001789">
    <property type="entry name" value="Sig_transdc_resp-reg_receiver"/>
</dbReference>
<dbReference type="Pfam" id="PF00486">
    <property type="entry name" value="Trans_reg_C"/>
    <property type="match status" value="1"/>
</dbReference>
<comment type="caution">
    <text evidence="10">The sequence shown here is derived from an EMBL/GenBank/DDBJ whole genome shotgun (WGS) entry which is preliminary data.</text>
</comment>
<dbReference type="PROSITE" id="PS51755">
    <property type="entry name" value="OMPR_PHOB"/>
    <property type="match status" value="1"/>
</dbReference>
<gene>
    <name evidence="10" type="ORF">ISP18_10505</name>
</gene>
<feature type="domain" description="OmpR/PhoB-type" evidence="9">
    <location>
        <begin position="128"/>
        <end position="230"/>
    </location>
</feature>
<dbReference type="InterPro" id="IPR036388">
    <property type="entry name" value="WH-like_DNA-bd_sf"/>
</dbReference>
<protein>
    <submittedName>
        <fullName evidence="10">Response regulator transcription factor</fullName>
    </submittedName>
</protein>
<dbReference type="InterPro" id="IPR001867">
    <property type="entry name" value="OmpR/PhoB-type_DNA-bd"/>
</dbReference>
<evidence type="ECO:0000256" key="4">
    <source>
        <dbReference type="ARBA" id="ARBA00023125"/>
    </source>
</evidence>
<dbReference type="SUPFAM" id="SSF52172">
    <property type="entry name" value="CheY-like"/>
    <property type="match status" value="1"/>
</dbReference>
<dbReference type="SUPFAM" id="SSF46894">
    <property type="entry name" value="C-terminal effector domain of the bipartite response regulators"/>
    <property type="match status" value="1"/>
</dbReference>
<feature type="DNA-binding region" description="OmpR/PhoB-type" evidence="7">
    <location>
        <begin position="128"/>
        <end position="230"/>
    </location>
</feature>
<dbReference type="Gene3D" id="3.40.50.2300">
    <property type="match status" value="1"/>
</dbReference>
<dbReference type="InterPro" id="IPR011006">
    <property type="entry name" value="CheY-like_superfamily"/>
</dbReference>
<sequence length="231" mass="24756">MIESVKGNVLVVEDDAQLRNDILVPGLKAFGFNAVGVGSAAELYRSIVVERFRLIVLDIALPDEDGFKIIGQLRALSDMGIVVLSGLDSTAHRVRGLIEGADVYLTKPIDVEVLAASLHSLSRRVSNAASYELAATGWHLEAGGWRLVAPNGAIVALSLPERLLLNRLATSSPEPTARGVLIDEIAGVIPGFDPARLEMLIHRLRQKVTKKAGEELPLIAVRGVGYTLALN</sequence>
<dbReference type="SMART" id="SM00862">
    <property type="entry name" value="Trans_reg_C"/>
    <property type="match status" value="1"/>
</dbReference>
<dbReference type="PANTHER" id="PTHR48111">
    <property type="entry name" value="REGULATOR OF RPOS"/>
    <property type="match status" value="1"/>
</dbReference>
<dbReference type="EMBL" id="JADIKI010000022">
    <property type="protein sequence ID" value="MFK2855020.1"/>
    <property type="molecule type" value="Genomic_DNA"/>
</dbReference>
<accession>A0ABW8IIK5</accession>
<feature type="domain" description="Response regulatory" evidence="8">
    <location>
        <begin position="8"/>
        <end position="122"/>
    </location>
</feature>
<evidence type="ECO:0000256" key="1">
    <source>
        <dbReference type="ARBA" id="ARBA00022553"/>
    </source>
</evidence>
<keyword evidence="4 7" id="KW-0238">DNA-binding</keyword>
<dbReference type="InterPro" id="IPR039420">
    <property type="entry name" value="WalR-like"/>
</dbReference>
<evidence type="ECO:0000256" key="3">
    <source>
        <dbReference type="ARBA" id="ARBA00023015"/>
    </source>
</evidence>
<keyword evidence="5" id="KW-0804">Transcription</keyword>
<dbReference type="Gene3D" id="1.10.10.10">
    <property type="entry name" value="Winged helix-like DNA-binding domain superfamily/Winged helix DNA-binding domain"/>
    <property type="match status" value="1"/>
</dbReference>
<evidence type="ECO:0000256" key="2">
    <source>
        <dbReference type="ARBA" id="ARBA00023012"/>
    </source>
</evidence>
<evidence type="ECO:0000256" key="5">
    <source>
        <dbReference type="ARBA" id="ARBA00023163"/>
    </source>
</evidence>
<evidence type="ECO:0000256" key="7">
    <source>
        <dbReference type="PROSITE-ProRule" id="PRU01091"/>
    </source>
</evidence>
<evidence type="ECO:0000256" key="6">
    <source>
        <dbReference type="PROSITE-ProRule" id="PRU00169"/>
    </source>
</evidence>
<evidence type="ECO:0000259" key="9">
    <source>
        <dbReference type="PROSITE" id="PS51755"/>
    </source>
</evidence>
<dbReference type="PROSITE" id="PS50110">
    <property type="entry name" value="RESPONSE_REGULATORY"/>
    <property type="match status" value="1"/>
</dbReference>
<evidence type="ECO:0000313" key="11">
    <source>
        <dbReference type="Proteomes" id="UP001620409"/>
    </source>
</evidence>
<dbReference type="SMART" id="SM00448">
    <property type="entry name" value="REC"/>
    <property type="match status" value="1"/>
</dbReference>
<keyword evidence="1 6" id="KW-0597">Phosphoprotein</keyword>
<dbReference type="RefSeq" id="WP_380010602.1">
    <property type="nucleotide sequence ID" value="NZ_JADIKI010000022.1"/>
</dbReference>
<keyword evidence="2" id="KW-0902">Two-component regulatory system</keyword>
<dbReference type="Pfam" id="PF00072">
    <property type="entry name" value="Response_reg"/>
    <property type="match status" value="1"/>
</dbReference>
<dbReference type="Proteomes" id="UP001620409">
    <property type="component" value="Unassembled WGS sequence"/>
</dbReference>
<name>A0ABW8IIK5_9GAMM</name>
<feature type="modified residue" description="4-aspartylphosphate" evidence="6">
    <location>
        <position position="58"/>
    </location>
</feature>
<dbReference type="PANTHER" id="PTHR48111:SF1">
    <property type="entry name" value="TWO-COMPONENT RESPONSE REGULATOR ORR33"/>
    <property type="match status" value="1"/>
</dbReference>
<organism evidence="10 11">
    <name type="scientific">Dyella humi</name>
    <dbReference type="NCBI Taxonomy" id="1770547"/>
    <lineage>
        <taxon>Bacteria</taxon>
        <taxon>Pseudomonadati</taxon>
        <taxon>Pseudomonadota</taxon>
        <taxon>Gammaproteobacteria</taxon>
        <taxon>Lysobacterales</taxon>
        <taxon>Rhodanobacteraceae</taxon>
        <taxon>Dyella</taxon>
    </lineage>
</organism>